<name>A0A645ALA2_9ZZZZ</name>
<comment type="caution">
    <text evidence="1">The sequence shown here is derived from an EMBL/GenBank/DDBJ whole genome shotgun (WGS) entry which is preliminary data.</text>
</comment>
<dbReference type="AlphaFoldDB" id="A0A645ALA2"/>
<organism evidence="1">
    <name type="scientific">bioreactor metagenome</name>
    <dbReference type="NCBI Taxonomy" id="1076179"/>
    <lineage>
        <taxon>unclassified sequences</taxon>
        <taxon>metagenomes</taxon>
        <taxon>ecological metagenomes</taxon>
    </lineage>
</organism>
<dbReference type="EMBL" id="VSSQ01012971">
    <property type="protein sequence ID" value="MPM50434.1"/>
    <property type="molecule type" value="Genomic_DNA"/>
</dbReference>
<proteinExistence type="predicted"/>
<evidence type="ECO:0000313" key="1">
    <source>
        <dbReference type="EMBL" id="MPM50434.1"/>
    </source>
</evidence>
<protein>
    <submittedName>
        <fullName evidence="1">Uncharacterized protein</fullName>
    </submittedName>
</protein>
<sequence length="218" mass="25054">MHLDDVLRARQREDAVRLHRRVVYLGRVYLVDFDVGGRGESSVGVSVAEAARERTFAVLVEQRRLFLRFAHIDHRRQRLIFDLYHAQRGAGPVLVIREHQADAVADMARVAGEDRFIRKVVLPGEPFAAVVFIVRRVAECEHNDALHPLRFGNIDIFNNSVGLFAEQRHSDERVLRQRVREIVVRAAHLVRGILANDPFAYIFKIFISHPPHPFPFSS</sequence>
<reference evidence="1" key="1">
    <citation type="submission" date="2019-08" db="EMBL/GenBank/DDBJ databases">
        <authorList>
            <person name="Kucharzyk K."/>
            <person name="Murdoch R.W."/>
            <person name="Higgins S."/>
            <person name="Loffler F."/>
        </authorList>
    </citation>
    <scope>NUCLEOTIDE SEQUENCE</scope>
</reference>
<accession>A0A645ALA2</accession>
<gene>
    <name evidence="1" type="ORF">SDC9_97173</name>
</gene>